<dbReference type="Gene3D" id="2.30.110.50">
    <property type="match status" value="2"/>
</dbReference>
<gene>
    <name evidence="1" type="ORF">SAMN05216205_2471</name>
</gene>
<evidence type="ECO:0000313" key="1">
    <source>
        <dbReference type="EMBL" id="SEC49267.1"/>
    </source>
</evidence>
<dbReference type="Gene3D" id="4.10.220.110">
    <property type="match status" value="1"/>
</dbReference>
<comment type="caution">
    <text evidence="1">The sequence shown here is derived from an EMBL/GenBank/DDBJ whole genome shotgun (WGS) entry which is preliminary data.</text>
</comment>
<dbReference type="InterPro" id="IPR037026">
    <property type="entry name" value="Vgr_OB-fold_dom_sf"/>
</dbReference>
<proteinExistence type="predicted"/>
<dbReference type="Proteomes" id="UP000199665">
    <property type="component" value="Unassembled WGS sequence"/>
</dbReference>
<name>A0ABY0XXT1_9PSED</name>
<evidence type="ECO:0000313" key="2">
    <source>
        <dbReference type="Proteomes" id="UP000199665"/>
    </source>
</evidence>
<accession>A0ABY0XXT1</accession>
<sequence length="440" mass="49156">MFDPVNEPAFRLDVAGLSDAFEVLAFTGRESISEPFVFDIELLIDDLSLDLSSLLYRSASLHFGPSGNRVHGQLHELVQRDHGPLARLCHVRLGPRLACLSQRSSQRIFSARSVPQILDQVLKEHGIVGPNRRFELGGDYPPRDFCTQYRESDLQFVQRLCAQERLHYHFEHRPRGHCVVFSDGRGCFSRGERALFNSDGEQPAVRRFEVRQCAQSAVQRAQCHTDLPTLRSGQMMPLAEHPVAEWNRSWLLTHVEHQGRQDPDVPYSNQVRAMRWEVSFESPHSARKPVMHSLQRAWIVDVDEPLPDPSRPVAVQFDWLYQGEGAAPSHCWLPISPELEAANVARLSEGTEVVVSFIEGDPDQPLIIGVLNPMQMPEAVETPGSLSIDDDPPEGIQGWLCSGEPLLLLCLLPGGGSFNHCEQAFCACRAALRLGQSGAA</sequence>
<dbReference type="Gene3D" id="2.40.50.230">
    <property type="entry name" value="Gp5 N-terminal domain"/>
    <property type="match status" value="1"/>
</dbReference>
<reference evidence="1 2" key="1">
    <citation type="submission" date="2016-10" db="EMBL/GenBank/DDBJ databases">
        <authorList>
            <person name="Varghese N."/>
            <person name="Submissions S."/>
        </authorList>
    </citation>
    <scope>NUCLEOTIDE SEQUENCE [LARGE SCALE GENOMIC DNA]</scope>
    <source>
        <strain evidence="1 2">DSM 18327</strain>
    </source>
</reference>
<dbReference type="EMBL" id="FNRV01000001">
    <property type="protein sequence ID" value="SEC49267.1"/>
    <property type="molecule type" value="Genomic_DNA"/>
</dbReference>
<organism evidence="1 2">
    <name type="scientific">Pseudomonas mohnii</name>
    <dbReference type="NCBI Taxonomy" id="395600"/>
    <lineage>
        <taxon>Bacteria</taxon>
        <taxon>Pseudomonadati</taxon>
        <taxon>Pseudomonadota</taxon>
        <taxon>Gammaproteobacteria</taxon>
        <taxon>Pseudomonadales</taxon>
        <taxon>Pseudomonadaceae</taxon>
        <taxon>Pseudomonas</taxon>
    </lineage>
</organism>
<dbReference type="Pfam" id="PF05954">
    <property type="entry name" value="Phage_GPD"/>
    <property type="match status" value="1"/>
</dbReference>
<protein>
    <submittedName>
        <fullName evidence="1">Type VI secretion system secreted protein VgrG</fullName>
    </submittedName>
</protein>
<dbReference type="RefSeq" id="WP_090465271.1">
    <property type="nucleotide sequence ID" value="NZ_FNRV01000001.1"/>
</dbReference>
<dbReference type="SUPFAM" id="SSF69255">
    <property type="entry name" value="gp5 N-terminal domain-like"/>
    <property type="match status" value="1"/>
</dbReference>
<keyword evidence="2" id="KW-1185">Reference proteome</keyword>
<dbReference type="SUPFAM" id="SSF69279">
    <property type="entry name" value="Phage tail proteins"/>
    <property type="match status" value="2"/>
</dbReference>
<dbReference type="Gene3D" id="3.55.50.10">
    <property type="entry name" value="Baseplate protein-like domains"/>
    <property type="match status" value="1"/>
</dbReference>